<keyword evidence="2" id="KW-1185">Reference proteome</keyword>
<organism evidence="1 2">
    <name type="scientific">Trematosphaeria pertusa</name>
    <dbReference type="NCBI Taxonomy" id="390896"/>
    <lineage>
        <taxon>Eukaryota</taxon>
        <taxon>Fungi</taxon>
        <taxon>Dikarya</taxon>
        <taxon>Ascomycota</taxon>
        <taxon>Pezizomycotina</taxon>
        <taxon>Dothideomycetes</taxon>
        <taxon>Pleosporomycetidae</taxon>
        <taxon>Pleosporales</taxon>
        <taxon>Massarineae</taxon>
        <taxon>Trematosphaeriaceae</taxon>
        <taxon>Trematosphaeria</taxon>
    </lineage>
</organism>
<dbReference type="AlphaFoldDB" id="A0A6A6HY98"/>
<feature type="non-terminal residue" evidence="1">
    <location>
        <position position="218"/>
    </location>
</feature>
<dbReference type="EMBL" id="ML987205">
    <property type="protein sequence ID" value="KAF2243185.1"/>
    <property type="molecule type" value="Genomic_DNA"/>
</dbReference>
<dbReference type="Proteomes" id="UP000800094">
    <property type="component" value="Unassembled WGS sequence"/>
</dbReference>
<accession>A0A6A6HY98</accession>
<evidence type="ECO:0000313" key="1">
    <source>
        <dbReference type="EMBL" id="KAF2243185.1"/>
    </source>
</evidence>
<dbReference type="RefSeq" id="XP_033678189.1">
    <property type="nucleotide sequence ID" value="XM_033822843.1"/>
</dbReference>
<name>A0A6A6HY98_9PLEO</name>
<dbReference type="GeneID" id="54576173"/>
<protein>
    <submittedName>
        <fullName evidence="1">Uncharacterized protein</fullName>
    </submittedName>
</protein>
<gene>
    <name evidence="1" type="ORF">BU26DRAFT_404835</name>
</gene>
<sequence>MSYLLQFPLRPLPENARSPPFVLFGINGAEIFDSLPTNISLALVLHFAPKLRTWLLPAPDLSSASASLALRTPYIGINILADIDVEGLAWILSRMLQLSGAPVLKEACLTHPSLLTAISIHRAWTALELPASGIQALHLHMVTKLMLGLAVCPAEIKAIWNTFPVDSPITREMGLNFIRSHINYEYTQAEFSSIRHWYLASRERTHFFKSLEARFPEF</sequence>
<reference evidence="1" key="1">
    <citation type="journal article" date="2020" name="Stud. Mycol.">
        <title>101 Dothideomycetes genomes: a test case for predicting lifestyles and emergence of pathogens.</title>
        <authorList>
            <person name="Haridas S."/>
            <person name="Albert R."/>
            <person name="Binder M."/>
            <person name="Bloem J."/>
            <person name="Labutti K."/>
            <person name="Salamov A."/>
            <person name="Andreopoulos B."/>
            <person name="Baker S."/>
            <person name="Barry K."/>
            <person name="Bills G."/>
            <person name="Bluhm B."/>
            <person name="Cannon C."/>
            <person name="Castanera R."/>
            <person name="Culley D."/>
            <person name="Daum C."/>
            <person name="Ezra D."/>
            <person name="Gonzalez J."/>
            <person name="Henrissat B."/>
            <person name="Kuo A."/>
            <person name="Liang C."/>
            <person name="Lipzen A."/>
            <person name="Lutzoni F."/>
            <person name="Magnuson J."/>
            <person name="Mondo S."/>
            <person name="Nolan M."/>
            <person name="Ohm R."/>
            <person name="Pangilinan J."/>
            <person name="Park H.-J."/>
            <person name="Ramirez L."/>
            <person name="Alfaro M."/>
            <person name="Sun H."/>
            <person name="Tritt A."/>
            <person name="Yoshinaga Y."/>
            <person name="Zwiers L.-H."/>
            <person name="Turgeon B."/>
            <person name="Goodwin S."/>
            <person name="Spatafora J."/>
            <person name="Crous P."/>
            <person name="Grigoriev I."/>
        </authorList>
    </citation>
    <scope>NUCLEOTIDE SEQUENCE</scope>
    <source>
        <strain evidence="1">CBS 122368</strain>
    </source>
</reference>
<evidence type="ECO:0000313" key="2">
    <source>
        <dbReference type="Proteomes" id="UP000800094"/>
    </source>
</evidence>
<dbReference type="OrthoDB" id="3783833at2759"/>
<proteinExistence type="predicted"/>